<dbReference type="InterPro" id="IPR010133">
    <property type="entry name" value="Bacteriocin_signal_seq"/>
</dbReference>
<sequence length="68" mass="7597">MKTQKLSFIKNLKKLSKEELKSINGGSADCIPFPLCNGQEVTFYTINSCGWYLYKTATNSTCMEYGAS</sequence>
<gene>
    <name evidence="1" type="ORF">ACFSC2_00975</name>
</gene>
<evidence type="ECO:0000313" key="1">
    <source>
        <dbReference type="EMBL" id="MFD1601304.1"/>
    </source>
</evidence>
<proteinExistence type="predicted"/>
<protein>
    <submittedName>
        <fullName evidence="1">Bacteriocin</fullName>
    </submittedName>
</protein>
<organism evidence="1 2">
    <name type="scientific">Flavobacterium artemisiae</name>
    <dbReference type="NCBI Taxonomy" id="2126556"/>
    <lineage>
        <taxon>Bacteria</taxon>
        <taxon>Pseudomonadati</taxon>
        <taxon>Bacteroidota</taxon>
        <taxon>Flavobacteriia</taxon>
        <taxon>Flavobacteriales</taxon>
        <taxon>Flavobacteriaceae</taxon>
        <taxon>Flavobacterium</taxon>
    </lineage>
</organism>
<accession>A0ABW4H7B2</accession>
<dbReference type="NCBIfam" id="TIGR01847">
    <property type="entry name" value="bacteriocin_sig"/>
    <property type="match status" value="1"/>
</dbReference>
<dbReference type="Proteomes" id="UP001597138">
    <property type="component" value="Unassembled WGS sequence"/>
</dbReference>
<dbReference type="RefSeq" id="WP_379817381.1">
    <property type="nucleotide sequence ID" value="NZ_JBHUDZ010000001.1"/>
</dbReference>
<dbReference type="InterPro" id="IPR058074">
    <property type="entry name" value="Bacteriocin-like"/>
</dbReference>
<dbReference type="NCBIfam" id="NF047798">
    <property type="entry name" value="leader_Chryseo"/>
    <property type="match status" value="1"/>
</dbReference>
<keyword evidence="2" id="KW-1185">Reference proteome</keyword>
<dbReference type="EMBL" id="JBHUDZ010000001">
    <property type="protein sequence ID" value="MFD1601304.1"/>
    <property type="molecule type" value="Genomic_DNA"/>
</dbReference>
<comment type="caution">
    <text evidence="1">The sequence shown here is derived from an EMBL/GenBank/DDBJ whole genome shotgun (WGS) entry which is preliminary data.</text>
</comment>
<reference evidence="2" key="1">
    <citation type="journal article" date="2019" name="Int. J. Syst. Evol. Microbiol.">
        <title>The Global Catalogue of Microorganisms (GCM) 10K type strain sequencing project: providing services to taxonomists for standard genome sequencing and annotation.</title>
        <authorList>
            <consortium name="The Broad Institute Genomics Platform"/>
            <consortium name="The Broad Institute Genome Sequencing Center for Infectious Disease"/>
            <person name="Wu L."/>
            <person name="Ma J."/>
        </authorList>
    </citation>
    <scope>NUCLEOTIDE SEQUENCE [LARGE SCALE GENOMIC DNA]</scope>
    <source>
        <strain evidence="2">CCUG 70865</strain>
    </source>
</reference>
<name>A0ABW4H7B2_9FLAO</name>
<evidence type="ECO:0000313" key="2">
    <source>
        <dbReference type="Proteomes" id="UP001597138"/>
    </source>
</evidence>